<dbReference type="SUPFAM" id="SSF53850">
    <property type="entry name" value="Periplasmic binding protein-like II"/>
    <property type="match status" value="1"/>
</dbReference>
<dbReference type="RefSeq" id="WP_345675762.1">
    <property type="nucleotide sequence ID" value="NZ_BAABHS010000008.1"/>
</dbReference>
<gene>
    <name evidence="2" type="ORF">GCM10023205_28140</name>
</gene>
<dbReference type="InterPro" id="IPR030678">
    <property type="entry name" value="Peptide/Ni-bd"/>
</dbReference>
<dbReference type="PANTHER" id="PTHR30290">
    <property type="entry name" value="PERIPLASMIC BINDING COMPONENT OF ABC TRANSPORTER"/>
    <property type="match status" value="1"/>
</dbReference>
<evidence type="ECO:0000259" key="1">
    <source>
        <dbReference type="Pfam" id="PF00496"/>
    </source>
</evidence>
<dbReference type="PANTHER" id="PTHR30290:SF83">
    <property type="entry name" value="ABC TRANSPORTER SUBSTRATE-BINDING PROTEIN"/>
    <property type="match status" value="1"/>
</dbReference>
<proteinExistence type="predicted"/>
<dbReference type="Pfam" id="PF00496">
    <property type="entry name" value="SBP_bac_5"/>
    <property type="match status" value="1"/>
</dbReference>
<keyword evidence="3" id="KW-1185">Reference proteome</keyword>
<evidence type="ECO:0000313" key="3">
    <source>
        <dbReference type="Proteomes" id="UP001500466"/>
    </source>
</evidence>
<dbReference type="Gene3D" id="3.90.76.10">
    <property type="entry name" value="Dipeptide-binding Protein, Domain 1"/>
    <property type="match status" value="1"/>
</dbReference>
<comment type="caution">
    <text evidence="2">The sequence shown here is derived from an EMBL/GenBank/DDBJ whole genome shotgun (WGS) entry which is preliminary data.</text>
</comment>
<organism evidence="2 3">
    <name type="scientific">Yinghuangia aomiensis</name>
    <dbReference type="NCBI Taxonomy" id="676205"/>
    <lineage>
        <taxon>Bacteria</taxon>
        <taxon>Bacillati</taxon>
        <taxon>Actinomycetota</taxon>
        <taxon>Actinomycetes</taxon>
        <taxon>Kitasatosporales</taxon>
        <taxon>Streptomycetaceae</taxon>
        <taxon>Yinghuangia</taxon>
    </lineage>
</organism>
<dbReference type="Gene3D" id="3.10.105.10">
    <property type="entry name" value="Dipeptide-binding Protein, Domain 3"/>
    <property type="match status" value="1"/>
</dbReference>
<accession>A0ABP9H725</accession>
<protein>
    <submittedName>
        <fullName evidence="2">ABC transporter substrate-binding protein</fullName>
    </submittedName>
</protein>
<dbReference type="Gene3D" id="3.40.190.10">
    <property type="entry name" value="Periplasmic binding protein-like II"/>
    <property type="match status" value="1"/>
</dbReference>
<dbReference type="InterPro" id="IPR039424">
    <property type="entry name" value="SBP_5"/>
</dbReference>
<dbReference type="PIRSF" id="PIRSF002741">
    <property type="entry name" value="MppA"/>
    <property type="match status" value="1"/>
</dbReference>
<reference evidence="3" key="1">
    <citation type="journal article" date="2019" name="Int. J. Syst. Evol. Microbiol.">
        <title>The Global Catalogue of Microorganisms (GCM) 10K type strain sequencing project: providing services to taxonomists for standard genome sequencing and annotation.</title>
        <authorList>
            <consortium name="The Broad Institute Genomics Platform"/>
            <consortium name="The Broad Institute Genome Sequencing Center for Infectious Disease"/>
            <person name="Wu L."/>
            <person name="Ma J."/>
        </authorList>
    </citation>
    <scope>NUCLEOTIDE SEQUENCE [LARGE SCALE GENOMIC DNA]</scope>
    <source>
        <strain evidence="3">JCM 17986</strain>
    </source>
</reference>
<dbReference type="InterPro" id="IPR000914">
    <property type="entry name" value="SBP_5_dom"/>
</dbReference>
<dbReference type="EMBL" id="BAABHS010000008">
    <property type="protein sequence ID" value="GAA4962696.1"/>
    <property type="molecule type" value="Genomic_DNA"/>
</dbReference>
<sequence length="544" mass="58882">MNGHVRAGRPSRARGGASRLRRAVSAASLILVGALTTACAVADGAESGKPGVLTIGMTASDIPNLDTSLSADQGYEGTRFVGMQLYDGLTRYDLAQGDHVPGAVPSLATSWEQDPAGSSWTFHLRQGVSFTDGTPFDADAVVFNLDRYLNKESPQYYPQAGAQASLSLTGVQGYAKVDDRTIRIFTKGEWSHLPGDLTTVFMASPAAVRKWGNTGFAEHPVGTGPFVFRSAKRGQELVLDANRDYWRGVAKIDRLVLRPMPDELSRVAALRAGEVNWIEAPSPDNVPPLRDAGYQIMTNGYDHIWPWLFDTSDGPLSDRRVRQALNYAIDREQMSTDLLGGTAEPATQLSARSGIAYDPANDVFGHDPAKARQLLTEAGYPDGFSMTVSYPTGGSGNMQPGPMNEELRSDLAKVGVRVELKPIEWAAMLTSYVSGTFPDGADAVNISLTFLQEVSWSTSFASGSPLNLTHYSNPEVDRLLGESLKETDLARRSAIYARIVGLIDRDAPWLVVVNDRNPRALAANVHGFVEPQSWFVDLTTVSVS</sequence>
<evidence type="ECO:0000313" key="2">
    <source>
        <dbReference type="EMBL" id="GAA4962696.1"/>
    </source>
</evidence>
<name>A0ABP9H725_9ACTN</name>
<feature type="domain" description="Solute-binding protein family 5" evidence="1">
    <location>
        <begin position="104"/>
        <end position="437"/>
    </location>
</feature>
<dbReference type="Proteomes" id="UP001500466">
    <property type="component" value="Unassembled WGS sequence"/>
</dbReference>